<gene>
    <name evidence="1" type="ORF">A2828_01380</name>
</gene>
<name>A0A1G2PC36_9BACT</name>
<accession>A0A1G2PC36</accession>
<comment type="caution">
    <text evidence="1">The sequence shown here is derived from an EMBL/GenBank/DDBJ whole genome shotgun (WGS) entry which is preliminary data.</text>
</comment>
<sequence>MTEQPQHIEQEIAALEARLAEKRQALSGTQEQKPEKEIVREAVAERMISAKTPQFIAQPIMKQGQSTTKVPSKEELISISPDKQVAILVNIALEQSIDHAIEVVKSLNDPFVYDSLHDALTSMFFNELVKRKKIILE</sequence>
<organism evidence="1 2">
    <name type="scientific">Candidatus Terrybacteria bacterium RIFCSPHIGHO2_01_FULL_43_35</name>
    <dbReference type="NCBI Taxonomy" id="1802361"/>
    <lineage>
        <taxon>Bacteria</taxon>
        <taxon>Candidatus Terryibacteriota</taxon>
    </lineage>
</organism>
<proteinExistence type="predicted"/>
<evidence type="ECO:0000313" key="1">
    <source>
        <dbReference type="EMBL" id="OHA45905.1"/>
    </source>
</evidence>
<dbReference type="EMBL" id="MHSR01000025">
    <property type="protein sequence ID" value="OHA45905.1"/>
    <property type="molecule type" value="Genomic_DNA"/>
</dbReference>
<dbReference type="Proteomes" id="UP000178869">
    <property type="component" value="Unassembled WGS sequence"/>
</dbReference>
<evidence type="ECO:0000313" key="2">
    <source>
        <dbReference type="Proteomes" id="UP000178869"/>
    </source>
</evidence>
<protein>
    <submittedName>
        <fullName evidence="1">Uncharacterized protein</fullName>
    </submittedName>
</protein>
<reference evidence="1 2" key="1">
    <citation type="journal article" date="2016" name="Nat. Commun.">
        <title>Thousands of microbial genomes shed light on interconnected biogeochemical processes in an aquifer system.</title>
        <authorList>
            <person name="Anantharaman K."/>
            <person name="Brown C.T."/>
            <person name="Hug L.A."/>
            <person name="Sharon I."/>
            <person name="Castelle C.J."/>
            <person name="Probst A.J."/>
            <person name="Thomas B.C."/>
            <person name="Singh A."/>
            <person name="Wilkins M.J."/>
            <person name="Karaoz U."/>
            <person name="Brodie E.L."/>
            <person name="Williams K.H."/>
            <person name="Hubbard S.S."/>
            <person name="Banfield J.F."/>
        </authorList>
    </citation>
    <scope>NUCLEOTIDE SEQUENCE [LARGE SCALE GENOMIC DNA]</scope>
</reference>
<dbReference type="AlphaFoldDB" id="A0A1G2PC36"/>